<feature type="compositionally biased region" description="Basic residues" evidence="1">
    <location>
        <begin position="858"/>
        <end position="872"/>
    </location>
</feature>
<evidence type="ECO:0000313" key="5">
    <source>
        <dbReference type="EMBL" id="OQD76360.1"/>
    </source>
</evidence>
<protein>
    <submittedName>
        <fullName evidence="5">Uncharacterized protein</fullName>
    </submittedName>
</protein>
<keyword evidence="2" id="KW-0812">Transmembrane</keyword>
<feature type="transmembrane region" description="Helical" evidence="2">
    <location>
        <begin position="337"/>
        <end position="354"/>
    </location>
</feature>
<feature type="compositionally biased region" description="Basic and acidic residues" evidence="1">
    <location>
        <begin position="822"/>
        <end position="840"/>
    </location>
</feature>
<evidence type="ECO:0000259" key="4">
    <source>
        <dbReference type="Pfam" id="PF23317"/>
    </source>
</evidence>
<dbReference type="OrthoDB" id="2373987at2759"/>
<dbReference type="STRING" id="69771.A0A1V6PH21"/>
<keyword evidence="2" id="KW-0472">Membrane</keyword>
<evidence type="ECO:0000313" key="6">
    <source>
        <dbReference type="Proteomes" id="UP000191522"/>
    </source>
</evidence>
<keyword evidence="6" id="KW-1185">Reference proteome</keyword>
<feature type="compositionally biased region" description="Basic and acidic residues" evidence="1">
    <location>
        <begin position="1084"/>
        <end position="1093"/>
    </location>
</feature>
<dbReference type="SUPFAM" id="SSF81324">
    <property type="entry name" value="Voltage-gated potassium channels"/>
    <property type="match status" value="1"/>
</dbReference>
<feature type="region of interest" description="Disordered" evidence="1">
    <location>
        <begin position="756"/>
        <end position="920"/>
    </location>
</feature>
<dbReference type="PANTHER" id="PTHR35859">
    <property type="entry name" value="NONSELECTIVE CATION CHANNEL PROTEIN"/>
    <property type="match status" value="1"/>
</dbReference>
<evidence type="ECO:0000259" key="3">
    <source>
        <dbReference type="Pfam" id="PF23190"/>
    </source>
</evidence>
<dbReference type="InterPro" id="IPR056336">
    <property type="entry name" value="YVC1_C"/>
</dbReference>
<accession>A0A1V6PH21</accession>
<feature type="region of interest" description="Disordered" evidence="1">
    <location>
        <begin position="1034"/>
        <end position="1093"/>
    </location>
</feature>
<feature type="compositionally biased region" description="Basic and acidic residues" evidence="1">
    <location>
        <begin position="1048"/>
        <end position="1070"/>
    </location>
</feature>
<feature type="compositionally biased region" description="Polar residues" evidence="1">
    <location>
        <begin position="841"/>
        <end position="857"/>
    </location>
</feature>
<keyword evidence="2" id="KW-1133">Transmembrane helix</keyword>
<feature type="domain" description="Calcium channel YVC1-like C-terminal transmembrane" evidence="4">
    <location>
        <begin position="342"/>
        <end position="647"/>
    </location>
</feature>
<dbReference type="InterPro" id="IPR052971">
    <property type="entry name" value="TRP_calcium_channel"/>
</dbReference>
<feature type="compositionally biased region" description="Basic and acidic residues" evidence="1">
    <location>
        <begin position="43"/>
        <end position="52"/>
    </location>
</feature>
<dbReference type="PANTHER" id="PTHR35859:SF4">
    <property type="entry name" value="MEMBRANE CHANNEL PROTEIN, PUTATIVE (AFU_ORTHOLOGUE AFUA_6G11300)-RELATED"/>
    <property type="match status" value="1"/>
</dbReference>
<feature type="compositionally biased region" description="Acidic residues" evidence="1">
    <location>
        <begin position="810"/>
        <end position="821"/>
    </location>
</feature>
<feature type="transmembrane region" description="Helical" evidence="2">
    <location>
        <begin position="471"/>
        <end position="493"/>
    </location>
</feature>
<dbReference type="InterPro" id="IPR056337">
    <property type="entry name" value="LHD_YVC1"/>
</dbReference>
<evidence type="ECO:0000256" key="2">
    <source>
        <dbReference type="SAM" id="Phobius"/>
    </source>
</evidence>
<dbReference type="Proteomes" id="UP000191522">
    <property type="component" value="Unassembled WGS sequence"/>
</dbReference>
<feature type="compositionally biased region" description="Polar residues" evidence="1">
    <location>
        <begin position="765"/>
        <end position="774"/>
    </location>
</feature>
<feature type="compositionally biased region" description="Polar residues" evidence="1">
    <location>
        <begin position="17"/>
        <end position="33"/>
    </location>
</feature>
<dbReference type="OMA" id="ICLYEKT"/>
<sequence>MLASLLRPKGRRDRIDQTTFYSPLSPSEASPWSRTVARRGPRRALDADHSSECDAPELEEIDEGVDEDWVGEDEHEDEDEGPVESTPLLPMFSVSHLDALPVYDITHAIRPLIASRCETTLTWDQLRSPQVSQFLVKPIQQKIMSAHFSRATLYALMANCLQFDKEIQLNPGNSGANQTRAMVSELLAIKLLREYTTRELIDALSYEFYPLQGQDPATAWPSGPRGRRLVGSARVSCLEVAIRAQAKRFLAHPVVVQQLEAIWAGTIVFHSAADHLHRHVNRNAAGELDYGTSADLNGNQVPVPGSAALRRSVTLYNPRDASLFKLSRLRVPRYRQFLSTLSFAVLLGLFLAVLEQRSRSITSLEIVFWFWSAGFMLDEIVGFNEQGFSLYLMSFWNLFDLGILLLLFCYYCLRIYGAFLTYPRNRELADQAYDILAANAVLLFPRLFSILDHYRYFSQLLIAFRIMASDLIAVFVLIVIACSGFFVAFLSFGDNNSPKAVAYGLFQMLMGFTPTAWAMWEEYNFVGKIILTVFLFICHFVVVTILITVLTNSFMRIVQNANQEHQFLFAVNTISMVKSDALFSYVAPANIIAWLVTPLRSAIPFRQFIKLNRTIIKITHLPILFTICFYEKTILSARVVEPMDLVENTTGEEASAPLQNWRPSRFRGFSSRVHRLVRQPSVATHQKDQALEEVFRRPLGDEGVHERPSSIRKRQTNNVIKDWMQEIGSGPAHTPDEQDSAVLEMLPRRPRLPFRKTLTAHGRNFTETTRSVASNPEDRVSHIVSPAFRTRRKAVSPTRTRQLSPHTDMEGDDELTSDDAESDGKYSDKESIDDDKHIGSTEKTTPKFYSSRPSTARVSRRGSPTRRPKHTRNASGITMLYNPIGSPNEGTEGRTTPLRPNDNSSEDELAAPVSASADQGTMRKHTLNAILARNASVGLNPISVPEMDYLSDRPSARRQRSLLFDLGSDLGDNRAVAGGFAAAIPSSFNTQMGLATEGLRRDVPNQDMLSKLVLARMNNIEEGFREVIKEVKDLARGGSSRSRSRSRSRPDQLRAVGREKEKKTRGGKKDPQKRRPKSEGNSAGRDRGPDEEA</sequence>
<feature type="domain" description="YVC1 N-terminal linker helical" evidence="3">
    <location>
        <begin position="103"/>
        <end position="275"/>
    </location>
</feature>
<comment type="caution">
    <text evidence="5">The sequence shown here is derived from an EMBL/GenBank/DDBJ whole genome shotgun (WGS) entry which is preliminary data.</text>
</comment>
<gene>
    <name evidence="5" type="ORF">PENDEC_c004G02736</name>
</gene>
<dbReference type="AlphaFoldDB" id="A0A1V6PH21"/>
<feature type="transmembrane region" description="Helical" evidence="2">
    <location>
        <begin position="390"/>
        <end position="413"/>
    </location>
</feature>
<evidence type="ECO:0000256" key="1">
    <source>
        <dbReference type="SAM" id="MobiDB-lite"/>
    </source>
</evidence>
<feature type="transmembrane region" description="Helical" evidence="2">
    <location>
        <begin position="366"/>
        <end position="384"/>
    </location>
</feature>
<dbReference type="EMBL" id="MDYL01000004">
    <property type="protein sequence ID" value="OQD76360.1"/>
    <property type="molecule type" value="Genomic_DNA"/>
</dbReference>
<reference evidence="6" key="1">
    <citation type="journal article" date="2017" name="Nat. Microbiol.">
        <title>Global analysis of biosynthetic gene clusters reveals vast potential of secondary metabolite production in Penicillium species.</title>
        <authorList>
            <person name="Nielsen J.C."/>
            <person name="Grijseels S."/>
            <person name="Prigent S."/>
            <person name="Ji B."/>
            <person name="Dainat J."/>
            <person name="Nielsen K.F."/>
            <person name="Frisvad J.C."/>
            <person name="Workman M."/>
            <person name="Nielsen J."/>
        </authorList>
    </citation>
    <scope>NUCLEOTIDE SEQUENCE [LARGE SCALE GENOMIC DNA]</scope>
    <source>
        <strain evidence="6">IBT 11843</strain>
    </source>
</reference>
<name>A0A1V6PH21_PENDC</name>
<feature type="transmembrane region" description="Helical" evidence="2">
    <location>
        <begin position="526"/>
        <end position="550"/>
    </location>
</feature>
<feature type="transmembrane region" description="Helical" evidence="2">
    <location>
        <begin position="500"/>
        <end position="520"/>
    </location>
</feature>
<proteinExistence type="predicted"/>
<organism evidence="5 6">
    <name type="scientific">Penicillium decumbens</name>
    <dbReference type="NCBI Taxonomy" id="69771"/>
    <lineage>
        <taxon>Eukaryota</taxon>
        <taxon>Fungi</taxon>
        <taxon>Dikarya</taxon>
        <taxon>Ascomycota</taxon>
        <taxon>Pezizomycotina</taxon>
        <taxon>Eurotiomycetes</taxon>
        <taxon>Eurotiomycetidae</taxon>
        <taxon>Eurotiales</taxon>
        <taxon>Aspergillaceae</taxon>
        <taxon>Penicillium</taxon>
    </lineage>
</organism>
<feature type="compositionally biased region" description="Acidic residues" evidence="1">
    <location>
        <begin position="54"/>
        <end position="82"/>
    </location>
</feature>
<dbReference type="Pfam" id="PF23190">
    <property type="entry name" value="LHD_TRPY1"/>
    <property type="match status" value="1"/>
</dbReference>
<dbReference type="Pfam" id="PF23317">
    <property type="entry name" value="YVC1_C"/>
    <property type="match status" value="1"/>
</dbReference>
<feature type="region of interest" description="Disordered" evidence="1">
    <location>
        <begin position="1"/>
        <end position="85"/>
    </location>
</feature>
<feature type="transmembrane region" description="Helical" evidence="2">
    <location>
        <begin position="433"/>
        <end position="451"/>
    </location>
</feature>